<dbReference type="OrthoDB" id="5979581at2759"/>
<feature type="compositionally biased region" description="Low complexity" evidence="1">
    <location>
        <begin position="272"/>
        <end position="293"/>
    </location>
</feature>
<dbReference type="Proteomes" id="UP000094444">
    <property type="component" value="Unassembled WGS sequence"/>
</dbReference>
<comment type="caution">
    <text evidence="2">The sequence shown here is derived from an EMBL/GenBank/DDBJ whole genome shotgun (WGS) entry which is preliminary data.</text>
</comment>
<reference evidence="2" key="1">
    <citation type="submission" date="2017-09" db="EMBL/GenBank/DDBJ databases">
        <title>Polyketide synthases of a Diaporthe helianthi virulent isolate.</title>
        <authorList>
            <person name="Baroncelli R."/>
        </authorList>
    </citation>
    <scope>NUCLEOTIDE SEQUENCE [LARGE SCALE GENOMIC DNA]</scope>
    <source>
        <strain evidence="2">7/96</strain>
    </source>
</reference>
<dbReference type="AlphaFoldDB" id="A0A2P5HNV2"/>
<feature type="region of interest" description="Disordered" evidence="1">
    <location>
        <begin position="402"/>
        <end position="499"/>
    </location>
</feature>
<protein>
    <submittedName>
        <fullName evidence="2">Uncharacterized protein</fullName>
    </submittedName>
</protein>
<feature type="region of interest" description="Disordered" evidence="1">
    <location>
        <begin position="169"/>
        <end position="356"/>
    </location>
</feature>
<name>A0A2P5HNV2_DIAHE</name>
<feature type="compositionally biased region" description="Polar residues" evidence="1">
    <location>
        <begin position="72"/>
        <end position="88"/>
    </location>
</feature>
<feature type="compositionally biased region" description="Low complexity" evidence="1">
    <location>
        <begin position="423"/>
        <end position="435"/>
    </location>
</feature>
<feature type="compositionally biased region" description="Low complexity" evidence="1">
    <location>
        <begin position="217"/>
        <end position="228"/>
    </location>
</feature>
<proteinExistence type="predicted"/>
<dbReference type="EMBL" id="MAVT02001130">
    <property type="protein sequence ID" value="POS71929.1"/>
    <property type="molecule type" value="Genomic_DNA"/>
</dbReference>
<evidence type="ECO:0000313" key="2">
    <source>
        <dbReference type="EMBL" id="POS71929.1"/>
    </source>
</evidence>
<feature type="region of interest" description="Disordered" evidence="1">
    <location>
        <begin position="1"/>
        <end position="20"/>
    </location>
</feature>
<evidence type="ECO:0000313" key="3">
    <source>
        <dbReference type="Proteomes" id="UP000094444"/>
    </source>
</evidence>
<accession>A0A2P5HNV2</accession>
<feature type="compositionally biased region" description="Basic and acidic residues" evidence="1">
    <location>
        <begin position="169"/>
        <end position="179"/>
    </location>
</feature>
<feature type="compositionally biased region" description="Polar residues" evidence="1">
    <location>
        <begin position="464"/>
        <end position="474"/>
    </location>
</feature>
<gene>
    <name evidence="2" type="ORF">DHEL01_v209672</name>
</gene>
<sequence>MVTYFEKQRDRTVKTPHNRRRISMPAMMSFTRRPWEHLPRRKSSCSTDHSRRSSTSTRSNSTACDLTEECTSETSHATSERSGTSTVVSDGRRRSVNPDYDWEHDSIADLKAGLKKLDLSPKTTDSLLKGDDAANVVHVVDPSAIEENKPFSNGMPGVHEIDFVDRSAPRPRTAEHEPRAQPAKVKSLIRNEIVEHAEASTSTISKASTDEGETVTESAVAESKASEATDSSNQFSEAKIPARTSSSSASRKAGHLSVKTSLGEKGRKSIDSTSPSSPSSPSSPKSPTNPSPKSKSRPKLAVDLPGIPESDAETQGRHRRPSLSMIQQPPPSRHQATLHHLNRPSSSRPPVSMHRCSVRSISAPLPGQEQHPLGPPREMMQLVSQRQGKFNDMREERLRRLSNISNAAGASRPGSLMGRRHASAPVSDAAAAASSPRKRLRRLSGPVRPSFVQRMSFSRRRRGSTGQPRQTMSQAVKGFIRSPRKRPSWLMLRTGSRTG</sequence>
<evidence type="ECO:0000256" key="1">
    <source>
        <dbReference type="SAM" id="MobiDB-lite"/>
    </source>
</evidence>
<keyword evidence="3" id="KW-1185">Reference proteome</keyword>
<feature type="region of interest" description="Disordered" evidence="1">
    <location>
        <begin position="30"/>
        <end position="96"/>
    </location>
</feature>
<feature type="compositionally biased region" description="Basic and acidic residues" evidence="1">
    <location>
        <begin position="1"/>
        <end position="13"/>
    </location>
</feature>
<organism evidence="2 3">
    <name type="scientific">Diaporthe helianthi</name>
    <dbReference type="NCBI Taxonomy" id="158607"/>
    <lineage>
        <taxon>Eukaryota</taxon>
        <taxon>Fungi</taxon>
        <taxon>Dikarya</taxon>
        <taxon>Ascomycota</taxon>
        <taxon>Pezizomycotina</taxon>
        <taxon>Sordariomycetes</taxon>
        <taxon>Sordariomycetidae</taxon>
        <taxon>Diaporthales</taxon>
        <taxon>Diaporthaceae</taxon>
        <taxon>Diaporthe</taxon>
    </lineage>
</organism>
<feature type="compositionally biased region" description="Low complexity" evidence="1">
    <location>
        <begin position="53"/>
        <end position="62"/>
    </location>
</feature>
<dbReference type="InParanoid" id="A0A2P5HNV2"/>